<dbReference type="InterPro" id="IPR050597">
    <property type="entry name" value="Cytochrome_c_Oxidase_Subunit"/>
</dbReference>
<dbReference type="PANTHER" id="PTHR33751">
    <property type="entry name" value="CBB3-TYPE CYTOCHROME C OXIDASE SUBUNIT FIXP"/>
    <property type="match status" value="1"/>
</dbReference>
<accession>A0A2I6S863</accession>
<dbReference type="SUPFAM" id="SSF46626">
    <property type="entry name" value="Cytochrome c"/>
    <property type="match status" value="1"/>
</dbReference>
<evidence type="ECO:0000256" key="7">
    <source>
        <dbReference type="SAM" id="SignalP"/>
    </source>
</evidence>
<dbReference type="InterPro" id="IPR009056">
    <property type="entry name" value="Cyt_c-like_dom"/>
</dbReference>
<keyword evidence="2 6" id="KW-0349">Heme</keyword>
<keyword evidence="5 6" id="KW-0408">Iron</keyword>
<dbReference type="AlphaFoldDB" id="A0A2I6S863"/>
<evidence type="ECO:0000259" key="8">
    <source>
        <dbReference type="PROSITE" id="PS51007"/>
    </source>
</evidence>
<evidence type="ECO:0000256" key="3">
    <source>
        <dbReference type="ARBA" id="ARBA00022723"/>
    </source>
</evidence>
<evidence type="ECO:0000256" key="1">
    <source>
        <dbReference type="ARBA" id="ARBA00022448"/>
    </source>
</evidence>
<dbReference type="PROSITE" id="PS51007">
    <property type="entry name" value="CYTC"/>
    <property type="match status" value="1"/>
</dbReference>
<keyword evidence="4" id="KW-0249">Electron transport</keyword>
<organism evidence="9 10">
    <name type="scientific">Pseudazoarcus pumilus</name>
    <dbReference type="NCBI Taxonomy" id="2067960"/>
    <lineage>
        <taxon>Bacteria</taxon>
        <taxon>Pseudomonadati</taxon>
        <taxon>Pseudomonadota</taxon>
        <taxon>Betaproteobacteria</taxon>
        <taxon>Rhodocyclales</taxon>
        <taxon>Zoogloeaceae</taxon>
        <taxon>Pseudazoarcus</taxon>
    </lineage>
</organism>
<evidence type="ECO:0000256" key="4">
    <source>
        <dbReference type="ARBA" id="ARBA00022982"/>
    </source>
</evidence>
<protein>
    <submittedName>
        <fullName evidence="9">Cytochrome C</fullName>
    </submittedName>
</protein>
<keyword evidence="7" id="KW-0732">Signal</keyword>
<feature type="domain" description="Cytochrome c" evidence="8">
    <location>
        <begin position="21"/>
        <end position="99"/>
    </location>
</feature>
<dbReference type="PANTHER" id="PTHR33751:SF9">
    <property type="entry name" value="CYTOCHROME C4"/>
    <property type="match status" value="1"/>
</dbReference>
<dbReference type="Gene3D" id="1.10.760.10">
    <property type="entry name" value="Cytochrome c-like domain"/>
    <property type="match status" value="1"/>
</dbReference>
<dbReference type="GO" id="GO:0046872">
    <property type="term" value="F:metal ion binding"/>
    <property type="evidence" value="ECO:0007669"/>
    <property type="project" value="UniProtKB-KW"/>
</dbReference>
<gene>
    <name evidence="9" type="ORF">C0099_11295</name>
</gene>
<dbReference type="KEGG" id="atw:C0099_11295"/>
<feature type="chain" id="PRO_5014364413" evidence="7">
    <location>
        <begin position="22"/>
        <end position="99"/>
    </location>
</feature>
<name>A0A2I6S863_9RHOO</name>
<dbReference type="GO" id="GO:0020037">
    <property type="term" value="F:heme binding"/>
    <property type="evidence" value="ECO:0007669"/>
    <property type="project" value="InterPro"/>
</dbReference>
<feature type="signal peptide" evidence="7">
    <location>
        <begin position="1"/>
        <end position="21"/>
    </location>
</feature>
<dbReference type="GO" id="GO:0009055">
    <property type="term" value="F:electron transfer activity"/>
    <property type="evidence" value="ECO:0007669"/>
    <property type="project" value="InterPro"/>
</dbReference>
<keyword evidence="3 6" id="KW-0479">Metal-binding</keyword>
<dbReference type="RefSeq" id="WP_102247509.1">
    <property type="nucleotide sequence ID" value="NZ_CP025682.1"/>
</dbReference>
<dbReference type="Pfam" id="PF00034">
    <property type="entry name" value="Cytochrom_C"/>
    <property type="match status" value="1"/>
</dbReference>
<keyword evidence="10" id="KW-1185">Reference proteome</keyword>
<reference evidence="9 10" key="1">
    <citation type="submission" date="2018-01" db="EMBL/GenBank/DDBJ databases">
        <authorList>
            <person name="Fu G.-Y."/>
        </authorList>
    </citation>
    <scope>NUCLEOTIDE SEQUENCE [LARGE SCALE GENOMIC DNA]</scope>
    <source>
        <strain evidence="9 10">SY39</strain>
    </source>
</reference>
<dbReference type="OrthoDB" id="8526831at2"/>
<evidence type="ECO:0000256" key="2">
    <source>
        <dbReference type="ARBA" id="ARBA00022617"/>
    </source>
</evidence>
<proteinExistence type="predicted"/>
<evidence type="ECO:0000313" key="10">
    <source>
        <dbReference type="Proteomes" id="UP000242205"/>
    </source>
</evidence>
<evidence type="ECO:0000256" key="5">
    <source>
        <dbReference type="ARBA" id="ARBA00023004"/>
    </source>
</evidence>
<sequence>MKPHHLIAAFCLAGFAGLAAAEYPNAARDLAATCANCHGTNGESAGGSDSLAGVPADNILQKLEEFRAGDRPATIMHQIAKGYTDEQLKLVADWFAARK</sequence>
<evidence type="ECO:0000313" key="9">
    <source>
        <dbReference type="EMBL" id="AUN95460.1"/>
    </source>
</evidence>
<dbReference type="EMBL" id="CP025682">
    <property type="protein sequence ID" value="AUN95460.1"/>
    <property type="molecule type" value="Genomic_DNA"/>
</dbReference>
<dbReference type="InterPro" id="IPR036909">
    <property type="entry name" value="Cyt_c-like_dom_sf"/>
</dbReference>
<evidence type="ECO:0000256" key="6">
    <source>
        <dbReference type="PROSITE-ProRule" id="PRU00433"/>
    </source>
</evidence>
<keyword evidence="1" id="KW-0813">Transport</keyword>
<dbReference type="Proteomes" id="UP000242205">
    <property type="component" value="Chromosome"/>
</dbReference>